<feature type="coiled-coil region" evidence="2">
    <location>
        <begin position="183"/>
        <end position="212"/>
    </location>
</feature>
<accession>T2M2J6</accession>
<protein>
    <submittedName>
        <fullName evidence="3">Disks large-associated protein 4</fullName>
    </submittedName>
</protein>
<evidence type="ECO:0000256" key="2">
    <source>
        <dbReference type="SAM" id="Coils"/>
    </source>
</evidence>
<dbReference type="OMA" id="KENGWIM"/>
<dbReference type="GO" id="GO:0099572">
    <property type="term" value="C:postsynaptic specialization"/>
    <property type="evidence" value="ECO:0007669"/>
    <property type="project" value="TreeGrafter"/>
</dbReference>
<proteinExistence type="evidence at transcript level"/>
<gene>
    <name evidence="3" type="primary">DLGAP4</name>
</gene>
<dbReference type="OrthoDB" id="10023951at2759"/>
<dbReference type="InterPro" id="IPR005026">
    <property type="entry name" value="SAPAP"/>
</dbReference>
<dbReference type="PANTHER" id="PTHR12353">
    <property type="entry name" value="DISKS LARGE-ASSOCIATED PROTEIN DAP SAP90/PSD-95-ASSOCIATED PROTEIN"/>
    <property type="match status" value="1"/>
</dbReference>
<name>T2M2J6_HYDVU</name>
<dbReference type="Pfam" id="PF03359">
    <property type="entry name" value="GKAP"/>
    <property type="match status" value="1"/>
</dbReference>
<reference evidence="3" key="1">
    <citation type="journal article" date="2013" name="Genome Biol. Evol.">
        <title>Punctuated emergences of genetic and phenotypic innovations in eumetazoan, bilaterian, euteleostome, and hominidae ancestors.</title>
        <authorList>
            <person name="Wenger Y."/>
            <person name="Galliot B."/>
        </authorList>
    </citation>
    <scope>NUCLEOTIDE SEQUENCE</scope>
    <source>
        <tissue evidence="3">Whole animals</tissue>
    </source>
</reference>
<evidence type="ECO:0000256" key="1">
    <source>
        <dbReference type="ARBA" id="ARBA00008839"/>
    </source>
</evidence>
<feature type="coiled-coil region" evidence="2">
    <location>
        <begin position="39"/>
        <end position="66"/>
    </location>
</feature>
<organism evidence="3">
    <name type="scientific">Hydra vulgaris</name>
    <name type="common">Hydra</name>
    <name type="synonym">Hydra attenuata</name>
    <dbReference type="NCBI Taxonomy" id="6087"/>
    <lineage>
        <taxon>Eukaryota</taxon>
        <taxon>Metazoa</taxon>
        <taxon>Cnidaria</taxon>
        <taxon>Hydrozoa</taxon>
        <taxon>Hydroidolina</taxon>
        <taxon>Anthoathecata</taxon>
        <taxon>Aplanulata</taxon>
        <taxon>Hydridae</taxon>
        <taxon>Hydra</taxon>
    </lineage>
</organism>
<dbReference type="GO" id="GO:0060090">
    <property type="term" value="F:molecular adaptor activity"/>
    <property type="evidence" value="ECO:0007669"/>
    <property type="project" value="TreeGrafter"/>
</dbReference>
<comment type="similarity">
    <text evidence="1">Belongs to the SAPAP family.</text>
</comment>
<dbReference type="AlphaFoldDB" id="T2M2J6"/>
<dbReference type="GO" id="GO:0023052">
    <property type="term" value="P:signaling"/>
    <property type="evidence" value="ECO:0007669"/>
    <property type="project" value="InterPro"/>
</dbReference>
<evidence type="ECO:0000313" key="3">
    <source>
        <dbReference type="EMBL" id="CDG66468.1"/>
    </source>
</evidence>
<sequence>MEGSIVKSLILESEKKIKKSLGNEDVKPVVSGKDGKYYLVRLEMERENLKALSDNAEKDARLLQLTEDVSGKIRNAVGKAHLLTTKRFKQFAELCHDNIEQDPDKKETKPSDLQGYWEMMSIQIDDVKALFKDIETLKENGWIMPTPAETIDTGFKTNSSAKVNRISPNKTQKTKGIDDEKVKREARNRFAAAKKQARLKQQQEELQSNNSLNTSMELLNDNLNSVHLEETSTVLPEKLTTFNPDHNAPLNCEQILLPDGEEQLPIYKNGINSGDIIISNIVVQGECTS</sequence>
<dbReference type="PANTHER" id="PTHR12353:SF31">
    <property type="entry name" value="LD44824P"/>
    <property type="match status" value="1"/>
</dbReference>
<dbReference type="EMBL" id="HAAD01000236">
    <property type="protein sequence ID" value="CDG66468.1"/>
    <property type="molecule type" value="mRNA"/>
</dbReference>
<keyword evidence="2" id="KW-0175">Coiled coil</keyword>
<dbReference type="KEGG" id="hmg:100202925"/>
<dbReference type="GO" id="GO:0098978">
    <property type="term" value="C:glutamatergic synapse"/>
    <property type="evidence" value="ECO:0007669"/>
    <property type="project" value="TreeGrafter"/>
</dbReference>